<dbReference type="PROSITE" id="PS00718">
    <property type="entry name" value="SIGMA54_2"/>
    <property type="match status" value="1"/>
</dbReference>
<evidence type="ECO:0000256" key="8">
    <source>
        <dbReference type="ARBA" id="ARBA00023163"/>
    </source>
</evidence>
<keyword evidence="3" id="KW-0808">Transferase</keyword>
<keyword evidence="2" id="KW-0240">DNA-directed RNA polymerase</keyword>
<dbReference type="EMBL" id="PGVD01000016">
    <property type="protein sequence ID" value="PLR99310.1"/>
    <property type="molecule type" value="Genomic_DNA"/>
</dbReference>
<evidence type="ECO:0000256" key="5">
    <source>
        <dbReference type="ARBA" id="ARBA00023015"/>
    </source>
</evidence>
<keyword evidence="7" id="KW-0238">DNA-binding</keyword>
<dbReference type="PROSITE" id="PS50044">
    <property type="entry name" value="SIGMA54_3"/>
    <property type="match status" value="1"/>
</dbReference>
<dbReference type="Proteomes" id="UP000235114">
    <property type="component" value="Unassembled WGS sequence"/>
</dbReference>
<reference evidence="11 13" key="1">
    <citation type="submission" date="2017-11" db="EMBL/GenBank/DDBJ databases">
        <title>Comparitive Functional Genomics of Dry Heat Resistant strains isolated from the Viking Spacecraft.</title>
        <authorList>
            <person name="Seuylemezian A."/>
            <person name="Cooper K."/>
            <person name="Vaishampayan P."/>
        </authorList>
    </citation>
    <scope>NUCLEOTIDE SEQUENCE [LARGE SCALE GENOMIC DNA]</scope>
    <source>
        <strain evidence="11 13">M4.6</strain>
    </source>
</reference>
<dbReference type="NCBIfam" id="TIGR02395">
    <property type="entry name" value="rpoN_sigma"/>
    <property type="match status" value="1"/>
</dbReference>
<organism evidence="11 13">
    <name type="scientific">Bacillus canaveralius</name>
    <dbReference type="NCBI Taxonomy" id="1403243"/>
    <lineage>
        <taxon>Bacteria</taxon>
        <taxon>Bacillati</taxon>
        <taxon>Bacillota</taxon>
        <taxon>Bacilli</taxon>
        <taxon>Bacillales</taxon>
        <taxon>Bacillaceae</taxon>
        <taxon>Bacillus</taxon>
    </lineage>
</organism>
<keyword evidence="8" id="KW-0804">Transcription</keyword>
<dbReference type="EMBL" id="PGVA01000007">
    <property type="protein sequence ID" value="PLR85370.1"/>
    <property type="molecule type" value="Genomic_DNA"/>
</dbReference>
<keyword evidence="5" id="KW-0805">Transcription regulation</keyword>
<dbReference type="Pfam" id="PF04963">
    <property type="entry name" value="Sigma54_CBD"/>
    <property type="match status" value="1"/>
</dbReference>
<keyword evidence="14" id="KW-1185">Reference proteome</keyword>
<evidence type="ECO:0000259" key="9">
    <source>
        <dbReference type="Pfam" id="PF04552"/>
    </source>
</evidence>
<dbReference type="InterPro" id="IPR007634">
    <property type="entry name" value="RNA_pol_sigma_54_DNA-bd"/>
</dbReference>
<evidence type="ECO:0000256" key="3">
    <source>
        <dbReference type="ARBA" id="ARBA00022679"/>
    </source>
</evidence>
<sequence length="440" mass="50972">MDFKAGLWQQQTLKLMLTQELTQAIALLQYSAQELNAFLENKAAENPLLQLDSGNFQTAIDPRMDRSKSSWKNSQKDKKNWIEQIGEKVVSLDEYLRSQINFKQVTTRQIQILTDFILNLDENGYFYDWHEAVAKYPLQEAEECLHILQQLDPAGIGARSLQECLLLQLQRLGNRNALAEMIITDYFHPFANKNWKLISKEAGIELKEIQQTFDFIQTLNPRPGALFQQQKPVYMIPDVIIDWNGIDYTVTILDSVIPKLSFNHAYFTEMSTYKDDQVSRFLQEKKQDYYWILKSLEQRKETLLKVTMKIVEKQQGFFKKGREGLKPLIMKEISDELGIHESTVSRAVREKYAQTPFGTMELKSFFTSTIQTVSSENTSSAQVKSKIEAYVAAENKQKPLSDQEIVARLQEEGMIVSRRTVAKYRDQLGIASSSKRKRYE</sequence>
<dbReference type="GO" id="GO:0006352">
    <property type="term" value="P:DNA-templated transcription initiation"/>
    <property type="evidence" value="ECO:0007669"/>
    <property type="project" value="InterPro"/>
</dbReference>
<protein>
    <submittedName>
        <fullName evidence="11">RNA polymerase sigma-54 factor</fullName>
    </submittedName>
</protein>
<feature type="domain" description="RNA polymerase sigma factor 54 DNA-binding" evidence="9">
    <location>
        <begin position="280"/>
        <end position="438"/>
    </location>
</feature>
<proteinExistence type="inferred from homology"/>
<evidence type="ECO:0000256" key="7">
    <source>
        <dbReference type="ARBA" id="ARBA00023125"/>
    </source>
</evidence>
<dbReference type="Pfam" id="PF04552">
    <property type="entry name" value="Sigma54_DBD"/>
    <property type="match status" value="1"/>
</dbReference>
<dbReference type="PANTHER" id="PTHR32248">
    <property type="entry name" value="RNA POLYMERASE SIGMA-54 FACTOR"/>
    <property type="match status" value="1"/>
</dbReference>
<dbReference type="Pfam" id="PF00309">
    <property type="entry name" value="Sigma54_AID"/>
    <property type="match status" value="1"/>
</dbReference>
<dbReference type="AlphaFoldDB" id="A0A2N5GQL4"/>
<comment type="caution">
    <text evidence="11">The sequence shown here is derived from an EMBL/GenBank/DDBJ whole genome shotgun (WGS) entry which is preliminary data.</text>
</comment>
<dbReference type="GO" id="GO:0001216">
    <property type="term" value="F:DNA-binding transcription activator activity"/>
    <property type="evidence" value="ECO:0007669"/>
    <property type="project" value="InterPro"/>
</dbReference>
<dbReference type="PIRSF" id="PIRSF000774">
    <property type="entry name" value="RpoN"/>
    <property type="match status" value="1"/>
</dbReference>
<evidence type="ECO:0000256" key="6">
    <source>
        <dbReference type="ARBA" id="ARBA00023082"/>
    </source>
</evidence>
<dbReference type="InterPro" id="IPR038709">
    <property type="entry name" value="RpoN_core-bd_sf"/>
</dbReference>
<feature type="domain" description="RNA polymerase sigma factor 54 core-binding" evidence="10">
    <location>
        <begin position="82"/>
        <end position="266"/>
    </location>
</feature>
<evidence type="ECO:0000313" key="14">
    <source>
        <dbReference type="Proteomes" id="UP000235114"/>
    </source>
</evidence>
<reference evidence="12 14" key="2">
    <citation type="submission" date="2017-12" db="EMBL/GenBank/DDBJ databases">
        <title>Comparative Functional Genomics of Dry Heat Resistant strains isolated from the Viking Spacecraft.</title>
        <authorList>
            <person name="Seuylemezian A."/>
            <person name="Cooper K."/>
            <person name="Vaishampayan P."/>
        </authorList>
    </citation>
    <scope>NUCLEOTIDE SEQUENCE [LARGE SCALE GENOMIC DNA]</scope>
    <source>
        <strain evidence="12 14">ATCC 29669</strain>
    </source>
</reference>
<keyword evidence="6" id="KW-0731">Sigma factor</keyword>
<gene>
    <name evidence="11" type="primary">rpoN</name>
    <name evidence="11" type="ORF">CU635_04385</name>
    <name evidence="12" type="ORF">CVD25_06160</name>
</gene>
<dbReference type="Proteomes" id="UP000234951">
    <property type="component" value="Unassembled WGS sequence"/>
</dbReference>
<dbReference type="PRINTS" id="PR00045">
    <property type="entry name" value="SIGMA54FCT"/>
</dbReference>
<dbReference type="GO" id="GO:0016779">
    <property type="term" value="F:nucleotidyltransferase activity"/>
    <property type="evidence" value="ECO:0007669"/>
    <property type="project" value="UniProtKB-KW"/>
</dbReference>
<dbReference type="Gene3D" id="1.10.10.60">
    <property type="entry name" value="Homeodomain-like"/>
    <property type="match status" value="1"/>
</dbReference>
<evidence type="ECO:0000313" key="11">
    <source>
        <dbReference type="EMBL" id="PLR85370.1"/>
    </source>
</evidence>
<evidence type="ECO:0000259" key="10">
    <source>
        <dbReference type="Pfam" id="PF04963"/>
    </source>
</evidence>
<dbReference type="InterPro" id="IPR007046">
    <property type="entry name" value="RNA_pol_sigma_54_core-bd"/>
</dbReference>
<dbReference type="PANTHER" id="PTHR32248:SF4">
    <property type="entry name" value="RNA POLYMERASE SIGMA-54 FACTOR"/>
    <property type="match status" value="1"/>
</dbReference>
<comment type="similarity">
    <text evidence="1">Belongs to the sigma-54 factor family.</text>
</comment>
<keyword evidence="4" id="KW-0548">Nucleotidyltransferase</keyword>
<dbReference type="RefSeq" id="WP_101575967.1">
    <property type="nucleotide sequence ID" value="NZ_PGVA01000007.1"/>
</dbReference>
<evidence type="ECO:0000256" key="2">
    <source>
        <dbReference type="ARBA" id="ARBA00022478"/>
    </source>
</evidence>
<evidence type="ECO:0000256" key="4">
    <source>
        <dbReference type="ARBA" id="ARBA00022695"/>
    </source>
</evidence>
<dbReference type="GO" id="GO:0000428">
    <property type="term" value="C:DNA-directed RNA polymerase complex"/>
    <property type="evidence" value="ECO:0007669"/>
    <property type="project" value="UniProtKB-KW"/>
</dbReference>
<evidence type="ECO:0000256" key="1">
    <source>
        <dbReference type="ARBA" id="ARBA00008798"/>
    </source>
</evidence>
<dbReference type="OrthoDB" id="9814402at2"/>
<dbReference type="Gene3D" id="1.10.10.1330">
    <property type="entry name" value="RNA polymerase sigma-54 factor, core-binding domain"/>
    <property type="match status" value="1"/>
</dbReference>
<dbReference type="GO" id="GO:0003677">
    <property type="term" value="F:DNA binding"/>
    <property type="evidence" value="ECO:0007669"/>
    <property type="project" value="UniProtKB-KW"/>
</dbReference>
<accession>A0A2N5GQL4</accession>
<name>A0A2N5GQL4_9BACI</name>
<evidence type="ECO:0000313" key="12">
    <source>
        <dbReference type="EMBL" id="PLR99310.1"/>
    </source>
</evidence>
<evidence type="ECO:0000313" key="13">
    <source>
        <dbReference type="Proteomes" id="UP000234951"/>
    </source>
</evidence>
<dbReference type="InterPro" id="IPR000394">
    <property type="entry name" value="RNA_pol_sigma_54"/>
</dbReference>
<dbReference type="GO" id="GO:0016987">
    <property type="term" value="F:sigma factor activity"/>
    <property type="evidence" value="ECO:0007669"/>
    <property type="project" value="UniProtKB-KW"/>
</dbReference>